<dbReference type="SMART" id="SM00487">
    <property type="entry name" value="DEXDc"/>
    <property type="match status" value="1"/>
</dbReference>
<dbReference type="SMART" id="SM00847">
    <property type="entry name" value="HA2"/>
    <property type="match status" value="1"/>
</dbReference>
<reference evidence="5" key="1">
    <citation type="submission" date="2023-01" db="EMBL/GenBank/DDBJ databases">
        <title>Genome assembly of the deep-sea coral Lophelia pertusa.</title>
        <authorList>
            <person name="Herrera S."/>
            <person name="Cordes E."/>
        </authorList>
    </citation>
    <scope>NUCLEOTIDE SEQUENCE</scope>
    <source>
        <strain evidence="5">USNM1676648</strain>
        <tissue evidence="5">Polyp</tissue>
    </source>
</reference>
<name>A0A9W9YJE2_9CNID</name>
<evidence type="ECO:0000313" key="5">
    <source>
        <dbReference type="EMBL" id="KAJ7352991.1"/>
    </source>
</evidence>
<dbReference type="FunFam" id="3.40.50.300:FF:000946">
    <property type="entry name" value="putative ATP-dependent RNA helicase TDRD9"/>
    <property type="match status" value="1"/>
</dbReference>
<dbReference type="Proteomes" id="UP001163046">
    <property type="component" value="Unassembled WGS sequence"/>
</dbReference>
<dbReference type="InterPro" id="IPR001650">
    <property type="entry name" value="Helicase_C-like"/>
</dbReference>
<gene>
    <name evidence="5" type="ORF">OS493_032930</name>
</gene>
<sequence>MDEGRNNMHQQQFKLPKRNTQSPPTSPAYVGEYCSTGPKLEDLYNELDQLELDPPTGASDEIPAALREEDAAHIFENYSFDHTYSPDLPITRYRQQIVDTIESNSVTIVQGATGCGKTTQVPQYILDEYAKDQRYCNIIVTQPRRIAAISIAKRVCQERGWTLGSLADSSQEHESIHACFLDEVHERDQNSDFCLLVVKKLLRTNSRHVKVVLMSATIESDLFSMYFAVPVRGRVEGAPVVTVEGKSFPVVESYLDELRDVGMIPDNTLEEPGIDKVGYQLAARLIRHLDELENLSSLRPEEQGYRGTVLMFFPGIFEIRQMDQVLDDMCEDCRLLILPLHSQITTQEQADVFQKPRDNYRKVILSTNIAESSITVPDIKYVIDFCLEKCLICDPETNFQSLRLQWLSKANATQRKGRAGRVSSGTCFRMVTKEFYESCLPGFGIPEMQRSPLEQLVLQVKLLDIGPPKAVLRLALQPPDSDDIERTVLLLKQVGALTIVMKNGTINPCDGELTFIGKVLGNLPIDVHLGKLLVLAYVFGCLEECLVISAALSLQSFFANPFRREFDAYSKRMAWSDYSHSDCIAALNAFKEWSMMKRRKGFPRGEINWCKDNMIQPGRIREVEELVNELTDRLKQLNLRTIRPLHQKASNSQESLLILKLVICGAFYPNFFASSDIDEAEAMKVMSGHDPFSTVMVRNMPHHGALYRSQIARMFRQCGKGKALFFEESRAYIEFERPRDFDRGSQSTSVVPAVYKAIKMRHLRLPSICSFLKLEMLKWTEGWRRGIRNILIKAENLPEPDSGRAGWLQICHQEGRVEWSLWRNHSRLTFLRPAT</sequence>
<organism evidence="5 6">
    <name type="scientific">Desmophyllum pertusum</name>
    <dbReference type="NCBI Taxonomy" id="174260"/>
    <lineage>
        <taxon>Eukaryota</taxon>
        <taxon>Metazoa</taxon>
        <taxon>Cnidaria</taxon>
        <taxon>Anthozoa</taxon>
        <taxon>Hexacorallia</taxon>
        <taxon>Scleractinia</taxon>
        <taxon>Caryophylliina</taxon>
        <taxon>Caryophylliidae</taxon>
        <taxon>Desmophyllum</taxon>
    </lineage>
</organism>
<evidence type="ECO:0000259" key="3">
    <source>
        <dbReference type="PROSITE" id="PS51192"/>
    </source>
</evidence>
<evidence type="ECO:0000256" key="2">
    <source>
        <dbReference type="SAM" id="MobiDB-lite"/>
    </source>
</evidence>
<comment type="caution">
    <text evidence="5">The sequence shown here is derived from an EMBL/GenBank/DDBJ whole genome shotgun (WGS) entry which is preliminary data.</text>
</comment>
<dbReference type="Gene3D" id="3.40.50.300">
    <property type="entry name" value="P-loop containing nucleotide triphosphate hydrolases"/>
    <property type="match status" value="3"/>
</dbReference>
<dbReference type="SMART" id="SM00490">
    <property type="entry name" value="HELICc"/>
    <property type="match status" value="1"/>
</dbReference>
<feature type="domain" description="Helicase ATP-binding" evidence="3">
    <location>
        <begin position="98"/>
        <end position="236"/>
    </location>
</feature>
<dbReference type="InterPro" id="IPR027417">
    <property type="entry name" value="P-loop_NTPase"/>
</dbReference>
<protein>
    <recommendedName>
        <fullName evidence="7">RNA helicase</fullName>
    </recommendedName>
</protein>
<dbReference type="SUPFAM" id="SSF52540">
    <property type="entry name" value="P-loop containing nucleoside triphosphate hydrolases"/>
    <property type="match status" value="1"/>
</dbReference>
<dbReference type="CDD" id="cd18791">
    <property type="entry name" value="SF2_C_RHA"/>
    <property type="match status" value="1"/>
</dbReference>
<dbReference type="PANTHER" id="PTHR18934">
    <property type="entry name" value="ATP-DEPENDENT RNA HELICASE"/>
    <property type="match status" value="1"/>
</dbReference>
<keyword evidence="1" id="KW-0963">Cytoplasm</keyword>
<evidence type="ECO:0000259" key="4">
    <source>
        <dbReference type="PROSITE" id="PS51194"/>
    </source>
</evidence>
<dbReference type="PROSITE" id="PS51192">
    <property type="entry name" value="HELICASE_ATP_BIND_1"/>
    <property type="match status" value="1"/>
</dbReference>
<dbReference type="EMBL" id="MU827343">
    <property type="protein sequence ID" value="KAJ7352991.1"/>
    <property type="molecule type" value="Genomic_DNA"/>
</dbReference>
<proteinExistence type="predicted"/>
<keyword evidence="6" id="KW-1185">Reference proteome</keyword>
<evidence type="ECO:0000313" key="6">
    <source>
        <dbReference type="Proteomes" id="UP001163046"/>
    </source>
</evidence>
<dbReference type="GO" id="GO:0003723">
    <property type="term" value="F:RNA binding"/>
    <property type="evidence" value="ECO:0007669"/>
    <property type="project" value="TreeGrafter"/>
</dbReference>
<dbReference type="Pfam" id="PF00271">
    <property type="entry name" value="Helicase_C"/>
    <property type="match status" value="1"/>
</dbReference>
<evidence type="ECO:0008006" key="7">
    <source>
        <dbReference type="Google" id="ProtNLM"/>
    </source>
</evidence>
<dbReference type="Gene3D" id="1.20.120.1080">
    <property type="match status" value="1"/>
</dbReference>
<accession>A0A9W9YJE2</accession>
<dbReference type="InterPro" id="IPR007502">
    <property type="entry name" value="Helicase-assoc_dom"/>
</dbReference>
<dbReference type="OrthoDB" id="66977at2759"/>
<evidence type="ECO:0000256" key="1">
    <source>
        <dbReference type="ARBA" id="ARBA00022490"/>
    </source>
</evidence>
<dbReference type="InterPro" id="IPR014001">
    <property type="entry name" value="Helicase_ATP-bd"/>
</dbReference>
<dbReference type="AlphaFoldDB" id="A0A9W9YJE2"/>
<dbReference type="PANTHER" id="PTHR18934:SF113">
    <property type="entry name" value="ATP-DEPENDENT RNA HELICASE TDRD9"/>
    <property type="match status" value="1"/>
</dbReference>
<feature type="region of interest" description="Disordered" evidence="2">
    <location>
        <begin position="1"/>
        <end position="30"/>
    </location>
</feature>
<feature type="domain" description="Helicase C-terminal" evidence="4">
    <location>
        <begin position="291"/>
        <end position="464"/>
    </location>
</feature>
<feature type="compositionally biased region" description="Polar residues" evidence="2">
    <location>
        <begin position="7"/>
        <end position="23"/>
    </location>
</feature>
<dbReference type="PROSITE" id="PS51194">
    <property type="entry name" value="HELICASE_CTER"/>
    <property type="match status" value="1"/>
</dbReference>
<dbReference type="GO" id="GO:0004386">
    <property type="term" value="F:helicase activity"/>
    <property type="evidence" value="ECO:0007669"/>
    <property type="project" value="TreeGrafter"/>
</dbReference>
<dbReference type="Pfam" id="PF21010">
    <property type="entry name" value="HA2_C"/>
    <property type="match status" value="1"/>
</dbReference>
<dbReference type="FunFam" id="1.20.120.1080:FF:000081">
    <property type="entry name" value="Tudor domain containing 9"/>
    <property type="match status" value="1"/>
</dbReference>